<gene>
    <name evidence="2" type="ORF">Fcan01_18427</name>
</gene>
<reference evidence="2 3" key="1">
    <citation type="submission" date="2015-12" db="EMBL/GenBank/DDBJ databases">
        <title>The genome of Folsomia candida.</title>
        <authorList>
            <person name="Faddeeva A."/>
            <person name="Derks M.F."/>
            <person name="Anvar Y."/>
            <person name="Smit S."/>
            <person name="Van Straalen N."/>
            <person name="Roelofs D."/>
        </authorList>
    </citation>
    <scope>NUCLEOTIDE SEQUENCE [LARGE SCALE GENOMIC DNA]</scope>
    <source>
        <strain evidence="2 3">VU population</strain>
        <tissue evidence="2">Whole body</tissue>
    </source>
</reference>
<evidence type="ECO:0000313" key="2">
    <source>
        <dbReference type="EMBL" id="OXA47000.1"/>
    </source>
</evidence>
<accession>A0A226DPI2</accession>
<keyword evidence="1" id="KW-0732">Signal</keyword>
<evidence type="ECO:0000256" key="1">
    <source>
        <dbReference type="SAM" id="SignalP"/>
    </source>
</evidence>
<proteinExistence type="predicted"/>
<sequence length="143" mass="15908">MLSSSTLSSTLFLFLFLFLISGVPIRCRSITTTLLSKESSSRLTPGNEVVSHLLQEDDEIAEEKNEISGMAEVKKKLGHSSLLKLPAYLDGAYLDGGFGRVGVFEREEEEEEENGRDYLGVVDDKEENSPLARVWLPVEIRGE</sequence>
<dbReference type="OrthoDB" id="10030979at2759"/>
<keyword evidence="3" id="KW-1185">Reference proteome</keyword>
<organism evidence="2 3">
    <name type="scientific">Folsomia candida</name>
    <name type="common">Springtail</name>
    <dbReference type="NCBI Taxonomy" id="158441"/>
    <lineage>
        <taxon>Eukaryota</taxon>
        <taxon>Metazoa</taxon>
        <taxon>Ecdysozoa</taxon>
        <taxon>Arthropoda</taxon>
        <taxon>Hexapoda</taxon>
        <taxon>Collembola</taxon>
        <taxon>Entomobryomorpha</taxon>
        <taxon>Isotomoidea</taxon>
        <taxon>Isotomidae</taxon>
        <taxon>Proisotominae</taxon>
        <taxon>Folsomia</taxon>
    </lineage>
</organism>
<protein>
    <submittedName>
        <fullName evidence="2">Uncharacterized protein</fullName>
    </submittedName>
</protein>
<feature type="chain" id="PRO_5013234420" evidence="1">
    <location>
        <begin position="23"/>
        <end position="143"/>
    </location>
</feature>
<evidence type="ECO:0000313" key="3">
    <source>
        <dbReference type="Proteomes" id="UP000198287"/>
    </source>
</evidence>
<dbReference type="Proteomes" id="UP000198287">
    <property type="component" value="Unassembled WGS sequence"/>
</dbReference>
<name>A0A226DPI2_FOLCA</name>
<comment type="caution">
    <text evidence="2">The sequence shown here is derived from an EMBL/GenBank/DDBJ whole genome shotgun (WGS) entry which is preliminary data.</text>
</comment>
<dbReference type="AlphaFoldDB" id="A0A226DPI2"/>
<feature type="signal peptide" evidence="1">
    <location>
        <begin position="1"/>
        <end position="22"/>
    </location>
</feature>
<dbReference type="EMBL" id="LNIX01000014">
    <property type="protein sequence ID" value="OXA47000.1"/>
    <property type="molecule type" value="Genomic_DNA"/>
</dbReference>